<evidence type="ECO:0000256" key="1">
    <source>
        <dbReference type="SAM" id="MobiDB-lite"/>
    </source>
</evidence>
<comment type="caution">
    <text evidence="2">The sequence shown here is derived from an EMBL/GenBank/DDBJ whole genome shotgun (WGS) entry which is preliminary data.</text>
</comment>
<sequence>MVRAVTRADSCYNGSNETGKVRYP</sequence>
<reference evidence="2 3" key="1">
    <citation type="submission" date="2021-04" db="EMBL/GenBank/DDBJ databases">
        <authorList>
            <person name="Rakotoarivonina H."/>
        </authorList>
    </citation>
    <scope>NUCLEOTIDE SEQUENCE [LARGE SCALE GENOMIC DNA]</scope>
    <source>
        <strain evidence="2 3">XE</strain>
    </source>
</reference>
<evidence type="ECO:0008006" key="4">
    <source>
        <dbReference type="Google" id="ProtNLM"/>
    </source>
</evidence>
<evidence type="ECO:0000313" key="2">
    <source>
        <dbReference type="EMBL" id="CAG5079916.1"/>
    </source>
</evidence>
<name>A0ABN7RPI1_THEXY</name>
<dbReference type="Proteomes" id="UP000681526">
    <property type="component" value="Unassembled WGS sequence"/>
</dbReference>
<dbReference type="EMBL" id="CAJRAY010000018">
    <property type="protein sequence ID" value="CAG5079916.1"/>
    <property type="molecule type" value="Genomic_DNA"/>
</dbReference>
<accession>A0ABN7RPI1</accession>
<proteinExistence type="predicted"/>
<organism evidence="2 3">
    <name type="scientific">Thermobacillus xylanilyticus</name>
    <dbReference type="NCBI Taxonomy" id="76633"/>
    <lineage>
        <taxon>Bacteria</taxon>
        <taxon>Bacillati</taxon>
        <taxon>Bacillota</taxon>
        <taxon>Bacilli</taxon>
        <taxon>Bacillales</taxon>
        <taxon>Paenibacillaceae</taxon>
        <taxon>Thermobacillus</taxon>
    </lineage>
</organism>
<gene>
    <name evidence="2" type="primary">txxe 266</name>
    <name evidence="2" type="ORF">TXXE_03535</name>
</gene>
<protein>
    <recommendedName>
        <fullName evidence="4">Transposase</fullName>
    </recommendedName>
</protein>
<evidence type="ECO:0000313" key="3">
    <source>
        <dbReference type="Proteomes" id="UP000681526"/>
    </source>
</evidence>
<feature type="region of interest" description="Disordered" evidence="1">
    <location>
        <begin position="1"/>
        <end position="24"/>
    </location>
</feature>
<keyword evidence="3" id="KW-1185">Reference proteome</keyword>